<protein>
    <submittedName>
        <fullName evidence="2">BRCT domain-containing protein</fullName>
    </submittedName>
</protein>
<reference evidence="2" key="1">
    <citation type="submission" date="2022-11" db="UniProtKB">
        <authorList>
            <consortium name="WormBaseParasite"/>
        </authorList>
    </citation>
    <scope>IDENTIFICATION</scope>
</reference>
<name>A0AC35FCI0_9BILA</name>
<dbReference type="Proteomes" id="UP000887580">
    <property type="component" value="Unplaced"/>
</dbReference>
<evidence type="ECO:0000313" key="2">
    <source>
        <dbReference type="WBParaSite" id="PS1159_v2.g16047.t1"/>
    </source>
</evidence>
<dbReference type="WBParaSite" id="PS1159_v2.g16047.t1">
    <property type="protein sequence ID" value="PS1159_v2.g16047.t1"/>
    <property type="gene ID" value="PS1159_v2.g16047"/>
</dbReference>
<sequence length="525" mass="60288">MGPRILSGSPILPDVITIDDDEDKENIVGGIEYEVDAESYLWKSELKPFNASTNVISKRQQYKSSSSVLHAALDAVNKKKKLQKPIIKKPVKDLTEEELRKELKELDARTEEVLRALKAFEKKNEAEEVMEIVSPGTSSVTERSHIDKQQHQHRTPQTRASVKKTSRLGPNKSFSSRLQNSTTTKTPQNAISPRRRMSMKSPGKSMGQENQQLLLSQMDDDGCLVQQIYSSDESAEEVEQKSILAAVERENLDKIIADIPKTLVIPYSKDYDPSKTVPPHRVSFLVKEMQEQFKDLYFQPDFPENYVKVPIMKEFNSNNFYLHDIPAEKIPSLREQIESLGGLITNSLFNATKVIFYPTGKPMTQEQLFTFLTAAIGGRYLLPANYVIESNDTGKFLDPNDYCNYEYYERAFDLDDSALAAINISNCYRKYFTRNNYPRFYRHNVLFAVPKDQEKDVKLFLQILGAYVQPYYDNKKFLKNPLYTLCVSDGRIKLSKEAKLIPLATPSKIREILWKTRDKFLNIKI</sequence>
<evidence type="ECO:0000313" key="1">
    <source>
        <dbReference type="Proteomes" id="UP000887580"/>
    </source>
</evidence>
<proteinExistence type="predicted"/>
<organism evidence="1 2">
    <name type="scientific">Panagrolaimus sp. PS1159</name>
    <dbReference type="NCBI Taxonomy" id="55785"/>
    <lineage>
        <taxon>Eukaryota</taxon>
        <taxon>Metazoa</taxon>
        <taxon>Ecdysozoa</taxon>
        <taxon>Nematoda</taxon>
        <taxon>Chromadorea</taxon>
        <taxon>Rhabditida</taxon>
        <taxon>Tylenchina</taxon>
        <taxon>Panagrolaimomorpha</taxon>
        <taxon>Panagrolaimoidea</taxon>
        <taxon>Panagrolaimidae</taxon>
        <taxon>Panagrolaimus</taxon>
    </lineage>
</organism>
<accession>A0AC35FCI0</accession>